<dbReference type="PANTHER" id="PTHR30629">
    <property type="entry name" value="PROPHAGE INTEGRASE"/>
    <property type="match status" value="1"/>
</dbReference>
<dbReference type="GO" id="GO:0015074">
    <property type="term" value="P:DNA integration"/>
    <property type="evidence" value="ECO:0007669"/>
    <property type="project" value="UniProtKB-KW"/>
</dbReference>
<dbReference type="Gene3D" id="1.10.150.130">
    <property type="match status" value="1"/>
</dbReference>
<sequence length="438" mass="49680">MGRITLTKFNFNSLVTGKRTRIDKIQPAGSLWARKQADGAILFYWLYNADGKNGWALVGQYDSSAPPRSIEPTERGTYSLNAAIRKAETLASEHKASLANQGGGHVEITQKRITERKQREQAAFEKQNQTFEKLFLLYADTLTNKKTRDDALGTYRKHLETQHPKLLKTTVSDIDAYAWADIFRGIATEAPRSADKLRSFVMAAYNKAYNAPFDPSIPLEFKQFKIEINPVARTKPAKGTGNADKDPFSLADMRIYWQLIKDVEGIKGAALRIHLLTGGLRPLQLIRLRAEHISDNYFTLYDLKGTRDQPQPYSTPTSSRVKKDLDILKQHNIGGYLFSTTHGQTVIWQKTLLKWAQQIVGQKIERFTLKRVRSGVETFLSSRGISQEIRGRLQSHGVSGIQNKHYNAYDYLKEKTHALRILEDAITQQDKTVIKLIA</sequence>
<comment type="similarity">
    <text evidence="1">Belongs to the 'phage' integrase family.</text>
</comment>
<dbReference type="AlphaFoldDB" id="A0A8J3CIT9"/>
<dbReference type="EMBL" id="BMZG01000016">
    <property type="protein sequence ID" value="GHA79671.1"/>
    <property type="molecule type" value="Genomic_DNA"/>
</dbReference>
<evidence type="ECO:0000256" key="1">
    <source>
        <dbReference type="ARBA" id="ARBA00008857"/>
    </source>
</evidence>
<evidence type="ECO:0000313" key="4">
    <source>
        <dbReference type="EMBL" id="GHA79671.1"/>
    </source>
</evidence>
<keyword evidence="3" id="KW-0238">DNA-binding</keyword>
<keyword evidence="2" id="KW-0229">DNA integration</keyword>
<evidence type="ECO:0000313" key="5">
    <source>
        <dbReference type="Proteomes" id="UP000614287"/>
    </source>
</evidence>
<protein>
    <submittedName>
        <fullName evidence="4">Phage integrase/recombinase</fullName>
    </submittedName>
</protein>
<dbReference type="Proteomes" id="UP000614287">
    <property type="component" value="Unassembled WGS sequence"/>
</dbReference>
<dbReference type="InterPro" id="IPR011010">
    <property type="entry name" value="DNA_brk_join_enz"/>
</dbReference>
<dbReference type="GO" id="GO:0003677">
    <property type="term" value="F:DNA binding"/>
    <property type="evidence" value="ECO:0007669"/>
    <property type="project" value="UniProtKB-KW"/>
</dbReference>
<evidence type="ECO:0000256" key="2">
    <source>
        <dbReference type="ARBA" id="ARBA00022908"/>
    </source>
</evidence>
<gene>
    <name evidence="4" type="ORF">GCM10009007_20790</name>
</gene>
<keyword evidence="5" id="KW-1185">Reference proteome</keyword>
<dbReference type="InterPro" id="IPR010998">
    <property type="entry name" value="Integrase_recombinase_N"/>
</dbReference>
<reference evidence="4" key="2">
    <citation type="submission" date="2020-09" db="EMBL/GenBank/DDBJ databases">
        <authorList>
            <person name="Sun Q."/>
            <person name="Kim S."/>
        </authorList>
    </citation>
    <scope>NUCLEOTIDE SEQUENCE</scope>
    <source>
        <strain evidence="4">KCTC 32501</strain>
    </source>
</reference>
<name>A0A8J3CIT9_9BURK</name>
<dbReference type="PANTHER" id="PTHR30629:SF2">
    <property type="entry name" value="PROPHAGE INTEGRASE INTS-RELATED"/>
    <property type="match status" value="1"/>
</dbReference>
<organism evidence="4 5">
    <name type="scientific">Formosimonas limnophila</name>
    <dbReference type="NCBI Taxonomy" id="1384487"/>
    <lineage>
        <taxon>Bacteria</taxon>
        <taxon>Pseudomonadati</taxon>
        <taxon>Pseudomonadota</taxon>
        <taxon>Betaproteobacteria</taxon>
        <taxon>Burkholderiales</taxon>
        <taxon>Burkholderiaceae</taxon>
        <taxon>Formosimonas</taxon>
    </lineage>
</organism>
<dbReference type="SUPFAM" id="SSF56349">
    <property type="entry name" value="DNA breaking-rejoining enzymes"/>
    <property type="match status" value="1"/>
</dbReference>
<dbReference type="InterPro" id="IPR050808">
    <property type="entry name" value="Phage_Integrase"/>
</dbReference>
<evidence type="ECO:0000256" key="3">
    <source>
        <dbReference type="ARBA" id="ARBA00023125"/>
    </source>
</evidence>
<proteinExistence type="inferred from homology"/>
<comment type="caution">
    <text evidence="4">The sequence shown here is derived from an EMBL/GenBank/DDBJ whole genome shotgun (WGS) entry which is preliminary data.</text>
</comment>
<reference evidence="4" key="1">
    <citation type="journal article" date="2014" name="Int. J. Syst. Evol. Microbiol.">
        <title>Complete genome sequence of Corynebacterium casei LMG S-19264T (=DSM 44701T), isolated from a smear-ripened cheese.</title>
        <authorList>
            <consortium name="US DOE Joint Genome Institute (JGI-PGF)"/>
            <person name="Walter F."/>
            <person name="Albersmeier A."/>
            <person name="Kalinowski J."/>
            <person name="Ruckert C."/>
        </authorList>
    </citation>
    <scope>NUCLEOTIDE SEQUENCE</scope>
    <source>
        <strain evidence="4">KCTC 32501</strain>
    </source>
</reference>
<accession>A0A8J3CIT9</accession>